<reference evidence="3 4" key="1">
    <citation type="journal article" date="2016" name="Nat. Commun.">
        <title>Thousands of microbial genomes shed light on interconnected biogeochemical processes in an aquifer system.</title>
        <authorList>
            <person name="Anantharaman K."/>
            <person name="Brown C.T."/>
            <person name="Hug L.A."/>
            <person name="Sharon I."/>
            <person name="Castelle C.J."/>
            <person name="Probst A.J."/>
            <person name="Thomas B.C."/>
            <person name="Singh A."/>
            <person name="Wilkins M.J."/>
            <person name="Karaoz U."/>
            <person name="Brodie E.L."/>
            <person name="Williams K.H."/>
            <person name="Hubbard S.S."/>
            <person name="Banfield J.F."/>
        </authorList>
    </citation>
    <scope>NUCLEOTIDE SEQUENCE [LARGE SCALE GENOMIC DNA]</scope>
</reference>
<proteinExistence type="predicted"/>
<accession>A0A1F7WHS4</accession>
<name>A0A1F7WHS4_9BACT</name>
<evidence type="ECO:0000256" key="1">
    <source>
        <dbReference type="SAM" id="MobiDB-lite"/>
    </source>
</evidence>
<dbReference type="AlphaFoldDB" id="A0A1F7WHS4"/>
<feature type="compositionally biased region" description="Low complexity" evidence="1">
    <location>
        <begin position="17"/>
        <end position="27"/>
    </location>
</feature>
<gene>
    <name evidence="3" type="ORF">A2115_03255</name>
</gene>
<protein>
    <submittedName>
        <fullName evidence="3">Uncharacterized protein</fullName>
    </submittedName>
</protein>
<comment type="caution">
    <text evidence="3">The sequence shown here is derived from an EMBL/GenBank/DDBJ whole genome shotgun (WGS) entry which is preliminary data.</text>
</comment>
<keyword evidence="2" id="KW-1133">Transmembrane helix</keyword>
<evidence type="ECO:0000256" key="2">
    <source>
        <dbReference type="SAM" id="Phobius"/>
    </source>
</evidence>
<organism evidence="3 4">
    <name type="scientific">Candidatus Woesebacteria bacterium GWA1_41_8</name>
    <dbReference type="NCBI Taxonomy" id="1802471"/>
    <lineage>
        <taxon>Bacteria</taxon>
        <taxon>Candidatus Woeseibacteriota</taxon>
    </lineage>
</organism>
<dbReference type="STRING" id="1802471.A2115_03255"/>
<dbReference type="EMBL" id="MGFJ01000023">
    <property type="protein sequence ID" value="OGM02351.1"/>
    <property type="molecule type" value="Genomic_DNA"/>
</dbReference>
<sequence length="93" mass="10571">MSKRRTRKQKESARHQVSVSWSPSPKRSSAEANVKGQIDSTKGRKLSRQSSSNNPNNSDYIINIATIKKEIKRSLFLASTIVAMELVLYLVWH</sequence>
<keyword evidence="2" id="KW-0472">Membrane</keyword>
<feature type="region of interest" description="Disordered" evidence="1">
    <location>
        <begin position="1"/>
        <end position="59"/>
    </location>
</feature>
<feature type="transmembrane region" description="Helical" evidence="2">
    <location>
        <begin position="75"/>
        <end position="92"/>
    </location>
</feature>
<dbReference type="Proteomes" id="UP000176198">
    <property type="component" value="Unassembled WGS sequence"/>
</dbReference>
<evidence type="ECO:0000313" key="4">
    <source>
        <dbReference type="Proteomes" id="UP000176198"/>
    </source>
</evidence>
<keyword evidence="2" id="KW-0812">Transmembrane</keyword>
<evidence type="ECO:0000313" key="3">
    <source>
        <dbReference type="EMBL" id="OGM02351.1"/>
    </source>
</evidence>